<evidence type="ECO:0000313" key="1">
    <source>
        <dbReference type="EMBL" id="REE83249.1"/>
    </source>
</evidence>
<name>A0A3D9RTF2_9FLAO</name>
<reference evidence="1 2" key="1">
    <citation type="submission" date="2018-08" db="EMBL/GenBank/DDBJ databases">
        <title>Genomic Encyclopedia of Type Strains, Phase III (KMG-III): the genomes of soil and plant-associated and newly described type strains.</title>
        <authorList>
            <person name="Whitman W."/>
        </authorList>
    </citation>
    <scope>NUCLEOTIDE SEQUENCE [LARGE SCALE GENOMIC DNA]</scope>
    <source>
        <strain evidence="1 2">325-5</strain>
    </source>
</reference>
<organism evidence="1 2">
    <name type="scientific">Lutibacter oceani</name>
    <dbReference type="NCBI Taxonomy" id="1853311"/>
    <lineage>
        <taxon>Bacteria</taxon>
        <taxon>Pseudomonadati</taxon>
        <taxon>Bacteroidota</taxon>
        <taxon>Flavobacteriia</taxon>
        <taxon>Flavobacteriales</taxon>
        <taxon>Flavobacteriaceae</taxon>
        <taxon>Lutibacter</taxon>
    </lineage>
</organism>
<sequence length="237" mass="27670">MKTAIKISITLVILFINVLSYSQWSDAAAGRINMTDEFEIYGLIGIIDLNSIDSTSRELVGSSYVNQNFIPGNISNKEMVYLMRYNAYKDEMEIELEGKPYYLPKTGYYSINFDILNKEYQLLDYIENKESKKGFFVVLNKNNKTQLLIKEKVKLYKEVPAKLGFTRYEPPKLGRLKDEIYIAKNNEAIELPKKKKDILNFFSHKSKEIELFAKKNKLSFKKSEDLIKIINYYNTLN</sequence>
<protein>
    <submittedName>
        <fullName evidence="1">Uncharacterized protein</fullName>
    </submittedName>
</protein>
<dbReference type="RefSeq" id="WP_115877925.1">
    <property type="nucleotide sequence ID" value="NZ_QTTQ01000009.1"/>
</dbReference>
<proteinExistence type="predicted"/>
<dbReference type="AlphaFoldDB" id="A0A3D9RTF2"/>
<comment type="caution">
    <text evidence="1">The sequence shown here is derived from an EMBL/GenBank/DDBJ whole genome shotgun (WGS) entry which is preliminary data.</text>
</comment>
<accession>A0A3D9RTF2</accession>
<dbReference type="EMBL" id="QTTQ01000009">
    <property type="protein sequence ID" value="REE83249.1"/>
    <property type="molecule type" value="Genomic_DNA"/>
</dbReference>
<keyword evidence="2" id="KW-1185">Reference proteome</keyword>
<dbReference type="Proteomes" id="UP000256429">
    <property type="component" value="Unassembled WGS sequence"/>
</dbReference>
<gene>
    <name evidence="1" type="ORF">BX611_0536</name>
</gene>
<dbReference type="OrthoDB" id="978006at2"/>
<evidence type="ECO:0000313" key="2">
    <source>
        <dbReference type="Proteomes" id="UP000256429"/>
    </source>
</evidence>